<evidence type="ECO:0000313" key="2">
    <source>
        <dbReference type="EMBL" id="EFQ04051.1"/>
    </source>
</evidence>
<dbReference type="Pfam" id="PF11694">
    <property type="entry name" value="DUF3290"/>
    <property type="match status" value="1"/>
</dbReference>
<dbReference type="EMBL" id="AECS01000037">
    <property type="protein sequence ID" value="EFQ04051.1"/>
    <property type="molecule type" value="Genomic_DNA"/>
</dbReference>
<proteinExistence type="predicted"/>
<dbReference type="eggNOG" id="ENOG5032ZGB">
    <property type="taxonomic scope" value="Bacteria"/>
</dbReference>
<comment type="caution">
    <text evidence="2">The sequence shown here is derived from an EMBL/GenBank/DDBJ whole genome shotgun (WGS) entry which is preliminary data.</text>
</comment>
<dbReference type="AlphaFoldDB" id="E2ZC64"/>
<evidence type="ECO:0000313" key="3">
    <source>
        <dbReference type="Proteomes" id="UP000003195"/>
    </source>
</evidence>
<protein>
    <recommendedName>
        <fullName evidence="4">DUF3290 domain-containing protein</fullName>
    </recommendedName>
</protein>
<gene>
    <name evidence="2" type="ORF">HMPREF9429_01234</name>
</gene>
<feature type="transmembrane region" description="Helical" evidence="1">
    <location>
        <begin position="18"/>
        <end position="38"/>
    </location>
</feature>
<dbReference type="InterPro" id="IPR021707">
    <property type="entry name" value="DUF3290"/>
</dbReference>
<sequence>MDFYTYAYIDGQVHTTYLYHYAVLLGVTLAWLIAGIKYMRNRLQTKYRDLTIIFLLIGIFLAGANWQSFSRTRQSTEDMSRMSAFLENFSYNLNVPKDRLSVNSLRLKNGMVVRTGANEYYSVDFSDRETAYKVERIYMINADVHIINEQE</sequence>
<feature type="transmembrane region" description="Helical" evidence="1">
    <location>
        <begin position="50"/>
        <end position="69"/>
    </location>
</feature>
<evidence type="ECO:0008006" key="4">
    <source>
        <dbReference type="Google" id="ProtNLM"/>
    </source>
</evidence>
<organism evidence="2 3">
    <name type="scientific">Megasphaera micronuciformis F0359</name>
    <dbReference type="NCBI Taxonomy" id="706434"/>
    <lineage>
        <taxon>Bacteria</taxon>
        <taxon>Bacillati</taxon>
        <taxon>Bacillota</taxon>
        <taxon>Negativicutes</taxon>
        <taxon>Veillonellales</taxon>
        <taxon>Veillonellaceae</taxon>
        <taxon>Megasphaera</taxon>
    </lineage>
</organism>
<evidence type="ECO:0000256" key="1">
    <source>
        <dbReference type="SAM" id="Phobius"/>
    </source>
</evidence>
<keyword evidence="1" id="KW-0472">Membrane</keyword>
<accession>E2ZC64</accession>
<keyword evidence="3" id="KW-1185">Reference proteome</keyword>
<dbReference type="OrthoDB" id="3191971at2"/>
<name>E2ZC64_9FIRM</name>
<keyword evidence="1" id="KW-0812">Transmembrane</keyword>
<keyword evidence="1" id="KW-1133">Transmembrane helix</keyword>
<dbReference type="HOGENOM" id="CLU_125416_1_1_9"/>
<dbReference type="RefSeq" id="WP_006942376.1">
    <property type="nucleotide sequence ID" value="NZ_GL538208.1"/>
</dbReference>
<dbReference type="Proteomes" id="UP000003195">
    <property type="component" value="Unassembled WGS sequence"/>
</dbReference>
<dbReference type="STRING" id="706434.HMPREF9429_01234"/>
<reference evidence="2 3" key="1">
    <citation type="submission" date="2010-08" db="EMBL/GenBank/DDBJ databases">
        <authorList>
            <person name="Weinstock G."/>
            <person name="Sodergren E."/>
            <person name="Clifton S."/>
            <person name="Fulton L."/>
            <person name="Fulton B."/>
            <person name="Courtney L."/>
            <person name="Fronick C."/>
            <person name="Harrison M."/>
            <person name="Strong C."/>
            <person name="Farmer C."/>
            <person name="Delahaunty K."/>
            <person name="Markovic C."/>
            <person name="Hall O."/>
            <person name="Minx P."/>
            <person name="Tomlinson C."/>
            <person name="Mitreva M."/>
            <person name="Hou S."/>
            <person name="Chen J."/>
            <person name="Wollam A."/>
            <person name="Pepin K.H."/>
            <person name="Johnson M."/>
            <person name="Bhonagiri V."/>
            <person name="Zhang X."/>
            <person name="Suruliraj S."/>
            <person name="Warren W."/>
            <person name="Chinwalla A."/>
            <person name="Mardis E.R."/>
            <person name="Wilson R.K."/>
        </authorList>
    </citation>
    <scope>NUCLEOTIDE SEQUENCE [LARGE SCALE GENOMIC DNA]</scope>
    <source>
        <strain evidence="2 3">F0359</strain>
    </source>
</reference>